<name>A0AAG5CN98_ANOAO</name>
<protein>
    <submittedName>
        <fullName evidence="2">Uncharacterized protein</fullName>
    </submittedName>
</protein>
<dbReference type="AlphaFoldDB" id="A0AAG5CN98"/>
<keyword evidence="3" id="KW-1185">Reference proteome</keyword>
<organism evidence="2 3">
    <name type="scientific">Anopheles atroparvus</name>
    <name type="common">European mosquito</name>
    <dbReference type="NCBI Taxonomy" id="41427"/>
    <lineage>
        <taxon>Eukaryota</taxon>
        <taxon>Metazoa</taxon>
        <taxon>Ecdysozoa</taxon>
        <taxon>Arthropoda</taxon>
        <taxon>Hexapoda</taxon>
        <taxon>Insecta</taxon>
        <taxon>Pterygota</taxon>
        <taxon>Neoptera</taxon>
        <taxon>Endopterygota</taxon>
        <taxon>Diptera</taxon>
        <taxon>Nematocera</taxon>
        <taxon>Culicoidea</taxon>
        <taxon>Culicidae</taxon>
        <taxon>Anophelinae</taxon>
        <taxon>Anopheles</taxon>
    </lineage>
</organism>
<feature type="compositionally biased region" description="Polar residues" evidence="1">
    <location>
        <begin position="239"/>
        <end position="257"/>
    </location>
</feature>
<feature type="region of interest" description="Disordered" evidence="1">
    <location>
        <begin position="223"/>
        <end position="264"/>
    </location>
</feature>
<sequence length="490" mass="55376">MPQRRGWKPPKQDHSVYVQQLFKDFLTRNHGKSANVAPTDTRSHFFQTETTAQQRKQPGIFDRAVYARFERDTNGAFKRQESTAGFRTGLMKWIDQQRHQRQQRTVLQKTTRSDDYLNLPDGFFSGVEQMKLPIQIDDRTLANITTNFIPPATSTPFERGASGVLSDPDEFQPHQDSAADGNKQRGWESFLKDVDEYLSSVIPNGTDTTLVDQQRKELKSFLPNSSKVMEKDPPKHPAQQPTLYPQAPTHQGQQTTLYPPEAAPRNIPIAPGTQSINLDRPSWRDHSLISNQLFCAHQTHGARDVTISQSVTPHHTLPTVADRFLEEVAQEKRNNRPNVTFLIQPFSQTPCQMGKSPTDILLTASPPSPTLPSSPSGGLLSEHTFLLDQTRADDTLMAKLDALLQDEDFNNLYEGPNFDFDFASHRDQAAMEITFPNHPRRANVYQDEAFACGIDMDAWRANGTLDESFACGMDIAETTMYLSQELQNLF</sequence>
<proteinExistence type="predicted"/>
<dbReference type="Proteomes" id="UP000075880">
    <property type="component" value="Unassembled WGS sequence"/>
</dbReference>
<evidence type="ECO:0000256" key="1">
    <source>
        <dbReference type="SAM" id="MobiDB-lite"/>
    </source>
</evidence>
<accession>A0AAG5CN98</accession>
<evidence type="ECO:0000313" key="2">
    <source>
        <dbReference type="EnsemblMetazoa" id="ENSAATROPP000290"/>
    </source>
</evidence>
<reference evidence="2" key="1">
    <citation type="submission" date="2024-04" db="UniProtKB">
        <authorList>
            <consortium name="EnsemblMetazoa"/>
        </authorList>
    </citation>
    <scope>IDENTIFICATION</scope>
    <source>
        <strain evidence="2">EBRO</strain>
    </source>
</reference>
<evidence type="ECO:0000313" key="3">
    <source>
        <dbReference type="Proteomes" id="UP000075880"/>
    </source>
</evidence>
<dbReference type="EnsemblMetazoa" id="ENSAATROPT000305">
    <property type="protein sequence ID" value="ENSAATROPP000290"/>
    <property type="gene ID" value="ENSAATROPG000251"/>
</dbReference>
<feature type="region of interest" description="Disordered" evidence="1">
    <location>
        <begin position="150"/>
        <end position="184"/>
    </location>
</feature>